<organism evidence="9 10">
    <name type="scientific">Parvularcula dongshanensis</name>
    <dbReference type="NCBI Taxonomy" id="1173995"/>
    <lineage>
        <taxon>Bacteria</taxon>
        <taxon>Pseudomonadati</taxon>
        <taxon>Pseudomonadota</taxon>
        <taxon>Alphaproteobacteria</taxon>
        <taxon>Parvularculales</taxon>
        <taxon>Parvularculaceae</taxon>
        <taxon>Parvularcula</taxon>
    </lineage>
</organism>
<comment type="similarity">
    <text evidence="7">Belongs to the TRAP transporter large permease family.</text>
</comment>
<evidence type="ECO:0000256" key="2">
    <source>
        <dbReference type="ARBA" id="ARBA00022475"/>
    </source>
</evidence>
<keyword evidence="5 7" id="KW-1133">Transmembrane helix</keyword>
<dbReference type="GO" id="GO:0022857">
    <property type="term" value="F:transmembrane transporter activity"/>
    <property type="evidence" value="ECO:0007669"/>
    <property type="project" value="UniProtKB-UniRule"/>
</dbReference>
<sequence length="426" mass="43831">MALSVLLVSLGLFLALGVPVAFSLLGASVLTFFFLDVAPVIAVQQLASGINVFTLMAIPFFVFAGDLMYRAGIAERLVRLADAGLGRTQGGLGQVDVGASMLFGAISGSAVASVSALGSTLMPMMEEKGYDRDYAVNVTSTAAILGLIIPPSHNMIIYAAASGIGVSIGDLFVAGIVPGLLSGILLGLAAWLVAKKRGYPRGTFPGWAVFGRAAVAAIPGLLTALIIVVGILAGVFTPTESAAVAVGYTVIVATLGYKSLGREGFGLAVTGAVRTTSMIMLIIGSAAAFGWLLALLEGPTRLASLVTTITDEPAFVLLLVLVVLLILGTFMDMAPLIIITTPIFLPMMMGLGMDPVHFGIVLMLALGIGLVTPPVGAVLFVGAAIGKLRIESAVKTIWPFYLALILALLITAYVPALSLTLPAMLQ</sequence>
<dbReference type="PANTHER" id="PTHR33362:SF2">
    <property type="entry name" value="TRAP TRANSPORTER LARGE PERMEASE PROTEIN"/>
    <property type="match status" value="1"/>
</dbReference>
<dbReference type="NCBIfam" id="TIGR00786">
    <property type="entry name" value="dctM"/>
    <property type="match status" value="1"/>
</dbReference>
<protein>
    <recommendedName>
        <fullName evidence="7">TRAP transporter large permease protein</fullName>
    </recommendedName>
</protein>
<feature type="transmembrane region" description="Helical" evidence="7">
    <location>
        <begin position="242"/>
        <end position="260"/>
    </location>
</feature>
<keyword evidence="3 7" id="KW-0997">Cell inner membrane</keyword>
<dbReference type="GO" id="GO:0005886">
    <property type="term" value="C:plasma membrane"/>
    <property type="evidence" value="ECO:0007669"/>
    <property type="project" value="UniProtKB-SubCell"/>
</dbReference>
<name>A0A840I613_9PROT</name>
<keyword evidence="6 7" id="KW-0472">Membrane</keyword>
<feature type="transmembrane region" description="Helical" evidence="7">
    <location>
        <begin position="50"/>
        <end position="69"/>
    </location>
</feature>
<evidence type="ECO:0000259" key="8">
    <source>
        <dbReference type="Pfam" id="PF06808"/>
    </source>
</evidence>
<dbReference type="InterPro" id="IPR004681">
    <property type="entry name" value="TRAP_DctM"/>
</dbReference>
<keyword evidence="7" id="KW-0813">Transport</keyword>
<feature type="domain" description="TRAP C4-dicarboxylate transport system permease DctM subunit" evidence="8">
    <location>
        <begin position="7"/>
        <end position="417"/>
    </location>
</feature>
<comment type="subcellular location">
    <subcellularLocation>
        <location evidence="1 7">Cell inner membrane</location>
        <topology evidence="1 7">Multi-pass membrane protein</topology>
    </subcellularLocation>
</comment>
<evidence type="ECO:0000313" key="9">
    <source>
        <dbReference type="EMBL" id="MBB4659450.1"/>
    </source>
</evidence>
<accession>A0A840I613</accession>
<keyword evidence="2" id="KW-1003">Cell membrane</keyword>
<keyword evidence="4 7" id="KW-0812">Transmembrane</keyword>
<evidence type="ECO:0000256" key="6">
    <source>
        <dbReference type="ARBA" id="ARBA00023136"/>
    </source>
</evidence>
<proteinExistence type="inferred from homology"/>
<evidence type="ECO:0000256" key="4">
    <source>
        <dbReference type="ARBA" id="ARBA00022692"/>
    </source>
</evidence>
<comment type="caution">
    <text evidence="7">Lacks conserved residue(s) required for the propagation of feature annotation.</text>
</comment>
<feature type="transmembrane region" description="Helical" evidence="7">
    <location>
        <begin position="134"/>
        <end position="151"/>
    </location>
</feature>
<dbReference type="Pfam" id="PF06808">
    <property type="entry name" value="DctM"/>
    <property type="match status" value="1"/>
</dbReference>
<gene>
    <name evidence="9" type="ORF">GGQ59_001987</name>
</gene>
<evidence type="ECO:0000313" key="10">
    <source>
        <dbReference type="Proteomes" id="UP000563524"/>
    </source>
</evidence>
<feature type="transmembrane region" description="Helical" evidence="7">
    <location>
        <begin position="360"/>
        <end position="385"/>
    </location>
</feature>
<dbReference type="RefSeq" id="WP_183818070.1">
    <property type="nucleotide sequence ID" value="NZ_JACHOB010000004.1"/>
</dbReference>
<feature type="transmembrane region" description="Helical" evidence="7">
    <location>
        <begin position="272"/>
        <end position="294"/>
    </location>
</feature>
<feature type="transmembrane region" description="Helical" evidence="7">
    <location>
        <begin position="214"/>
        <end position="236"/>
    </location>
</feature>
<evidence type="ECO:0000256" key="3">
    <source>
        <dbReference type="ARBA" id="ARBA00022519"/>
    </source>
</evidence>
<dbReference type="AlphaFoldDB" id="A0A840I613"/>
<comment type="caution">
    <text evidence="9">The sequence shown here is derived from an EMBL/GenBank/DDBJ whole genome shotgun (WGS) entry which is preliminary data.</text>
</comment>
<evidence type="ECO:0000256" key="5">
    <source>
        <dbReference type="ARBA" id="ARBA00022989"/>
    </source>
</evidence>
<keyword evidence="10" id="KW-1185">Reference proteome</keyword>
<dbReference type="InterPro" id="IPR010656">
    <property type="entry name" value="DctM"/>
</dbReference>
<dbReference type="EMBL" id="JACHOB010000004">
    <property type="protein sequence ID" value="MBB4659450.1"/>
    <property type="molecule type" value="Genomic_DNA"/>
</dbReference>
<reference evidence="9 10" key="1">
    <citation type="submission" date="2020-08" db="EMBL/GenBank/DDBJ databases">
        <title>Genomic Encyclopedia of Type Strains, Phase IV (KMG-IV): sequencing the most valuable type-strain genomes for metagenomic binning, comparative biology and taxonomic classification.</title>
        <authorList>
            <person name="Goeker M."/>
        </authorList>
    </citation>
    <scope>NUCLEOTIDE SEQUENCE [LARGE SCALE GENOMIC DNA]</scope>
    <source>
        <strain evidence="9 10">DSM 102850</strain>
    </source>
</reference>
<feature type="transmembrane region" description="Helical" evidence="7">
    <location>
        <begin position="171"/>
        <end position="193"/>
    </location>
</feature>
<evidence type="ECO:0000256" key="7">
    <source>
        <dbReference type="RuleBase" id="RU369079"/>
    </source>
</evidence>
<evidence type="ECO:0000256" key="1">
    <source>
        <dbReference type="ARBA" id="ARBA00004429"/>
    </source>
</evidence>
<comment type="function">
    <text evidence="7">Part of the tripartite ATP-independent periplasmic (TRAP) transport system.</text>
</comment>
<feature type="transmembrane region" description="Helical" evidence="7">
    <location>
        <begin position="397"/>
        <end position="421"/>
    </location>
</feature>
<dbReference type="PIRSF" id="PIRSF006066">
    <property type="entry name" value="HI0050"/>
    <property type="match status" value="1"/>
</dbReference>
<feature type="transmembrane region" description="Helical" evidence="7">
    <location>
        <begin position="314"/>
        <end position="339"/>
    </location>
</feature>
<dbReference type="PANTHER" id="PTHR33362">
    <property type="entry name" value="SIALIC ACID TRAP TRANSPORTER PERMEASE PROTEIN SIAT-RELATED"/>
    <property type="match status" value="1"/>
</dbReference>
<comment type="subunit">
    <text evidence="7">The complex comprises the extracytoplasmic solute receptor protein and the two transmembrane proteins.</text>
</comment>
<dbReference type="Proteomes" id="UP000563524">
    <property type="component" value="Unassembled WGS sequence"/>
</dbReference>